<keyword evidence="4" id="KW-0472">Membrane</keyword>
<evidence type="ECO:0000256" key="3">
    <source>
        <dbReference type="ARBA" id="ARBA00022729"/>
    </source>
</evidence>
<feature type="domain" description="RagB/SusD" evidence="6">
    <location>
        <begin position="262"/>
        <end position="556"/>
    </location>
</feature>
<dbReference type="Proteomes" id="UP000020938">
    <property type="component" value="Unassembled WGS sequence"/>
</dbReference>
<dbReference type="EMBL" id="JGDS01000034">
    <property type="protein sequence ID" value="EXZ74933.1"/>
    <property type="molecule type" value="Genomic_DNA"/>
</dbReference>
<dbReference type="RefSeq" id="WP_032597670.1">
    <property type="nucleotide sequence ID" value="NZ_JGDS01000034.1"/>
</dbReference>
<dbReference type="AlphaFoldDB" id="A0A016B0P0"/>
<evidence type="ECO:0000256" key="5">
    <source>
        <dbReference type="ARBA" id="ARBA00023237"/>
    </source>
</evidence>
<protein>
    <submittedName>
        <fullName evidence="7">Starch-binding associating with outer membrane family protein</fullName>
    </submittedName>
</protein>
<reference evidence="7 8" key="1">
    <citation type="submission" date="2014-02" db="EMBL/GenBank/DDBJ databases">
        <authorList>
            <person name="Sears C."/>
            <person name="Carroll K."/>
            <person name="Sack B.R."/>
            <person name="Qadri F."/>
            <person name="Myers L.L."/>
            <person name="Chung G.-T."/>
            <person name="Escheverria P."/>
            <person name="Fraser C.M."/>
            <person name="Sadzewicz L."/>
            <person name="Shefchek K.A."/>
            <person name="Tallon L."/>
            <person name="Das S.P."/>
            <person name="Daugherty S."/>
            <person name="Mongodin E.F."/>
        </authorList>
    </citation>
    <scope>NUCLEOTIDE SEQUENCE [LARGE SCALE GENOMIC DNA]</scope>
    <source>
        <strain evidence="7 8">3976T8</strain>
    </source>
</reference>
<evidence type="ECO:0000256" key="1">
    <source>
        <dbReference type="ARBA" id="ARBA00004442"/>
    </source>
</evidence>
<dbReference type="Pfam" id="PF07980">
    <property type="entry name" value="SusD_RagB"/>
    <property type="match status" value="1"/>
</dbReference>
<dbReference type="InterPro" id="IPR012944">
    <property type="entry name" value="SusD_RagB_dom"/>
</dbReference>
<evidence type="ECO:0000313" key="7">
    <source>
        <dbReference type="EMBL" id="EXZ74933.1"/>
    </source>
</evidence>
<evidence type="ECO:0000259" key="6">
    <source>
        <dbReference type="Pfam" id="PF07980"/>
    </source>
</evidence>
<keyword evidence="3" id="KW-0732">Signal</keyword>
<comment type="caution">
    <text evidence="7">The sequence shown here is derived from an EMBL/GenBank/DDBJ whole genome shotgun (WGS) entry which is preliminary data.</text>
</comment>
<dbReference type="GO" id="GO:0009279">
    <property type="term" value="C:cell outer membrane"/>
    <property type="evidence" value="ECO:0007669"/>
    <property type="project" value="UniProtKB-SubCell"/>
</dbReference>
<evidence type="ECO:0000256" key="2">
    <source>
        <dbReference type="ARBA" id="ARBA00006275"/>
    </source>
</evidence>
<evidence type="ECO:0000256" key="4">
    <source>
        <dbReference type="ARBA" id="ARBA00023136"/>
    </source>
</evidence>
<dbReference type="PATRIC" id="fig|1339314.3.peg.874"/>
<comment type="subcellular location">
    <subcellularLocation>
        <location evidence="1">Cell outer membrane</location>
    </subcellularLocation>
</comment>
<dbReference type="InterPro" id="IPR011990">
    <property type="entry name" value="TPR-like_helical_dom_sf"/>
</dbReference>
<keyword evidence="5" id="KW-0998">Cell outer membrane</keyword>
<dbReference type="Gene3D" id="1.25.40.390">
    <property type="match status" value="1"/>
</dbReference>
<dbReference type="SUPFAM" id="SSF48452">
    <property type="entry name" value="TPR-like"/>
    <property type="match status" value="1"/>
</dbReference>
<sequence length="556" mass="63948">MKRIWIYMLAGVWGILISSCSGFLDTAPNDVLDPSNTWKTEQDAEKFLVGCYDDWIDEKGIYYWDCASDFGYSNFLWDHYQSIGNGSMAAGLKEVADYYTFGKIRSCNDFLKNMEAVTFADEARKRDMMAQVKVIRAYDYFNKNWHYGGVPIIDSYTSREEAMVPRNTEAEVNKFIEDELDAAIPMFMEDKASGPGYIDRATALAVKMRHALYYAKYNRAKEAAKAIIDMGKFELEKDYARLFRLEGKDSKEVIAAVQHIENFDGNGWIGSMYNNMDGGWSSMVPSWNLVDCYEMDNGLTKEEAGNYYDPEHPFANRDPRLAMTIAFPGMDWVRENGTVEVLNTMDEFLPWDVNGDGKVDENDKNKNHPIAANNSSKTALTWGKYLFPMSQYYNIWDTGTNTVLFRYAEVLLCYAEAENELNGPSDDVYDKLNLIRNRVGMPHVDVAKYNTQDKLRELIRRERSIEMAGEGLRRADILRWRDAAGKMLAETLLNGDLLRPMGTIDYAEVNPYKRAVVNPNRKVLIEPRSFAPYNRYLPIPQKYRDLNDKLEQNEGY</sequence>
<name>A0A016B0P0_BACFG</name>
<organism evidence="7 8">
    <name type="scientific">Bacteroides fragilis str. 3976T8</name>
    <dbReference type="NCBI Taxonomy" id="1339314"/>
    <lineage>
        <taxon>Bacteria</taxon>
        <taxon>Pseudomonadati</taxon>
        <taxon>Bacteroidota</taxon>
        <taxon>Bacteroidia</taxon>
        <taxon>Bacteroidales</taxon>
        <taxon>Bacteroidaceae</taxon>
        <taxon>Bacteroides</taxon>
    </lineage>
</organism>
<comment type="similarity">
    <text evidence="2">Belongs to the SusD family.</text>
</comment>
<dbReference type="PROSITE" id="PS51257">
    <property type="entry name" value="PROKAR_LIPOPROTEIN"/>
    <property type="match status" value="1"/>
</dbReference>
<gene>
    <name evidence="7" type="ORF">M123_0629</name>
</gene>
<accession>A0A016B0P0</accession>
<proteinExistence type="inferred from homology"/>
<evidence type="ECO:0000313" key="8">
    <source>
        <dbReference type="Proteomes" id="UP000020938"/>
    </source>
</evidence>